<comment type="subunit">
    <text evidence="3">The complex is composed of two ATP-binding proteins (HrtA), two transmembrane proteins (HrtB) and a solute-binding protein.</text>
</comment>
<dbReference type="Pfam" id="PF02687">
    <property type="entry name" value="FtsX"/>
    <property type="match status" value="1"/>
</dbReference>
<dbReference type="Pfam" id="PF12704">
    <property type="entry name" value="MacB_PCD"/>
    <property type="match status" value="1"/>
</dbReference>
<sequence>MFLAIKEMRYSKLRYGLIVGIMFLIAYVVFILSGLATGLNWDFKKAIVDWDSSAIVLSEDANDTFAASQLTRGDLDRVAGTQKAPIGLYSSVITVNDEQVNVTVFGTQDDAFLLPEVLEGKLFSKENEITISENLAEEGIKVGDQVKIGRSDETFKVVGITPETSYTVSPVIYTSLDTWTKMKFANQPFASDKEQPINIIVTKSSDPKVDNQEGTQLKVLATEDFIEKLPGFSAQNLTLNAMIYFLFVVATAIVGIFMYVITLQKTAIFGVMKAQGIRTSFIAKSIIAQAFMVGVIGVALAFAAAYGTSLFLPDAMPFFFELKQWLLYSGILILVAVLGGLFSIRTVTKVDPITAIGG</sequence>
<dbReference type="InterPro" id="IPR003838">
    <property type="entry name" value="ABC3_permease_C"/>
</dbReference>
<evidence type="ECO:0000256" key="8">
    <source>
        <dbReference type="ARBA" id="ARBA00022989"/>
    </source>
</evidence>
<comment type="subcellular location">
    <subcellularLocation>
        <location evidence="1">Cell membrane</location>
        <topology evidence="1">Multi-pass membrane protein</topology>
    </subcellularLocation>
</comment>
<comment type="similarity">
    <text evidence="2">Belongs to the ABC-4 integral membrane protein family. HrtB subfamily.</text>
</comment>
<dbReference type="AlphaFoldDB" id="A0A415ESR2"/>
<feature type="transmembrane region" description="Helical" evidence="11">
    <location>
        <begin position="325"/>
        <end position="344"/>
    </location>
</feature>
<evidence type="ECO:0000256" key="9">
    <source>
        <dbReference type="ARBA" id="ARBA00023136"/>
    </source>
</evidence>
<evidence type="ECO:0000256" key="4">
    <source>
        <dbReference type="ARBA" id="ARBA00016962"/>
    </source>
</evidence>
<evidence type="ECO:0000259" key="13">
    <source>
        <dbReference type="Pfam" id="PF12704"/>
    </source>
</evidence>
<feature type="transmembrane region" description="Helical" evidence="11">
    <location>
        <begin position="241"/>
        <end position="261"/>
    </location>
</feature>
<evidence type="ECO:0000259" key="12">
    <source>
        <dbReference type="Pfam" id="PF02687"/>
    </source>
</evidence>
<dbReference type="EMBL" id="QRMZ01000010">
    <property type="protein sequence ID" value="RHK06334.1"/>
    <property type="molecule type" value="Genomic_DNA"/>
</dbReference>
<dbReference type="Proteomes" id="UP000286288">
    <property type="component" value="Unassembled WGS sequence"/>
</dbReference>
<dbReference type="InterPro" id="IPR051125">
    <property type="entry name" value="ABC-4/HrtB_transporter"/>
</dbReference>
<keyword evidence="5" id="KW-0813">Transport</keyword>
<evidence type="ECO:0000256" key="1">
    <source>
        <dbReference type="ARBA" id="ARBA00004651"/>
    </source>
</evidence>
<keyword evidence="7 11" id="KW-0812">Transmembrane</keyword>
<evidence type="ECO:0000256" key="10">
    <source>
        <dbReference type="ARBA" id="ARBA00024973"/>
    </source>
</evidence>
<keyword evidence="6" id="KW-1003">Cell membrane</keyword>
<gene>
    <name evidence="14" type="ORF">DW084_08620</name>
</gene>
<proteinExistence type="inferred from homology"/>
<comment type="function">
    <text evidence="10">Part of the ABC transporter complex hrt involved in hemin import. Responsible for the translocation of the substrate across the membrane.</text>
</comment>
<keyword evidence="9 11" id="KW-0472">Membrane</keyword>
<feature type="transmembrane region" description="Helical" evidence="11">
    <location>
        <begin position="281"/>
        <end position="305"/>
    </location>
</feature>
<dbReference type="PANTHER" id="PTHR43738">
    <property type="entry name" value="ABC TRANSPORTER, MEMBRANE PROTEIN"/>
    <property type="match status" value="1"/>
</dbReference>
<evidence type="ECO:0000256" key="5">
    <source>
        <dbReference type="ARBA" id="ARBA00022448"/>
    </source>
</evidence>
<dbReference type="PANTHER" id="PTHR43738:SF1">
    <property type="entry name" value="HEMIN TRANSPORT SYSTEM PERMEASE PROTEIN HRTB-RELATED"/>
    <property type="match status" value="1"/>
</dbReference>
<keyword evidence="8 11" id="KW-1133">Transmembrane helix</keyword>
<comment type="caution">
    <text evidence="14">The sequence shown here is derived from an EMBL/GenBank/DDBJ whole genome shotgun (WGS) entry which is preliminary data.</text>
</comment>
<protein>
    <recommendedName>
        <fullName evidence="4">Putative hemin transport system permease protein HrtB</fullName>
    </recommendedName>
</protein>
<evidence type="ECO:0000256" key="7">
    <source>
        <dbReference type="ARBA" id="ARBA00022692"/>
    </source>
</evidence>
<dbReference type="RefSeq" id="WP_123834059.1">
    <property type="nucleotide sequence ID" value="NZ_CACRTX010000013.1"/>
</dbReference>
<dbReference type="InterPro" id="IPR025857">
    <property type="entry name" value="MacB_PCD"/>
</dbReference>
<evidence type="ECO:0000256" key="6">
    <source>
        <dbReference type="ARBA" id="ARBA00022475"/>
    </source>
</evidence>
<evidence type="ECO:0000256" key="2">
    <source>
        <dbReference type="ARBA" id="ARBA00008697"/>
    </source>
</evidence>
<dbReference type="GO" id="GO:0005886">
    <property type="term" value="C:plasma membrane"/>
    <property type="evidence" value="ECO:0007669"/>
    <property type="project" value="UniProtKB-SubCell"/>
</dbReference>
<reference evidence="14 15" key="1">
    <citation type="submission" date="2018-08" db="EMBL/GenBank/DDBJ databases">
        <title>A genome reference for cultivated species of the human gut microbiota.</title>
        <authorList>
            <person name="Zou Y."/>
            <person name="Xue W."/>
            <person name="Luo G."/>
        </authorList>
    </citation>
    <scope>NUCLEOTIDE SEQUENCE [LARGE SCALE GENOMIC DNA]</scope>
    <source>
        <strain evidence="14 15">AF48-16</strain>
    </source>
</reference>
<feature type="domain" description="ABC3 transporter permease C-terminal" evidence="12">
    <location>
        <begin position="241"/>
        <end position="352"/>
    </location>
</feature>
<accession>A0A415ESR2</accession>
<name>A0A415ESR2_ENTCA</name>
<evidence type="ECO:0000313" key="15">
    <source>
        <dbReference type="Proteomes" id="UP000286288"/>
    </source>
</evidence>
<evidence type="ECO:0000256" key="3">
    <source>
        <dbReference type="ARBA" id="ARBA00011131"/>
    </source>
</evidence>
<organism evidence="14 15">
    <name type="scientific">Enterococcus casseliflavus</name>
    <name type="common">Enterococcus flavescens</name>
    <dbReference type="NCBI Taxonomy" id="37734"/>
    <lineage>
        <taxon>Bacteria</taxon>
        <taxon>Bacillati</taxon>
        <taxon>Bacillota</taxon>
        <taxon>Bacilli</taxon>
        <taxon>Lactobacillales</taxon>
        <taxon>Enterococcaceae</taxon>
        <taxon>Enterococcus</taxon>
    </lineage>
</organism>
<feature type="transmembrane region" description="Helical" evidence="11">
    <location>
        <begin position="15"/>
        <end position="36"/>
    </location>
</feature>
<evidence type="ECO:0000313" key="14">
    <source>
        <dbReference type="EMBL" id="RHK06334.1"/>
    </source>
</evidence>
<feature type="domain" description="MacB-like periplasmic core" evidence="13">
    <location>
        <begin position="18"/>
        <end position="182"/>
    </location>
</feature>
<evidence type="ECO:0000256" key="11">
    <source>
        <dbReference type="SAM" id="Phobius"/>
    </source>
</evidence>